<dbReference type="RefSeq" id="WP_084097649.1">
    <property type="nucleotide sequence ID" value="NZ_FWXK01000001.1"/>
</dbReference>
<dbReference type="Gene3D" id="1.20.81.30">
    <property type="entry name" value="Type II secretion system (T2SS), domain F"/>
    <property type="match status" value="1"/>
</dbReference>
<evidence type="ECO:0000259" key="8">
    <source>
        <dbReference type="Pfam" id="PF00482"/>
    </source>
</evidence>
<name>A0A1W1Y1J7_9LACT</name>
<feature type="domain" description="Type II secretion system protein GspF" evidence="8">
    <location>
        <begin position="37"/>
        <end position="153"/>
    </location>
</feature>
<evidence type="ECO:0000256" key="6">
    <source>
        <dbReference type="ARBA" id="ARBA00023136"/>
    </source>
</evidence>
<organism evidence="9 10">
    <name type="scientific">Aerococcus suis</name>
    <dbReference type="NCBI Taxonomy" id="371602"/>
    <lineage>
        <taxon>Bacteria</taxon>
        <taxon>Bacillati</taxon>
        <taxon>Bacillota</taxon>
        <taxon>Bacilli</taxon>
        <taxon>Lactobacillales</taxon>
        <taxon>Aerococcaceae</taxon>
        <taxon>Aerococcus</taxon>
    </lineage>
</organism>
<dbReference type="Pfam" id="PF00482">
    <property type="entry name" value="T2SSF"/>
    <property type="match status" value="2"/>
</dbReference>
<sequence>MDISVRKLTNTTTLKQLLHTNLTKTWNEDLQSDVLLYTAEMLQEGFSLLDTMTFIQLIYPKHSNTFKQMTDDLTMGDYFFESTKHINLPSDIRFQIEIAEKHTDFPNHLATIAAYLKDRSTQKKKLIAIMFYPLSLFTLILLMLFGIRWFMLPQLNSLHTSPDSQIIKIIIWFLTNYPYLLFINLCLGLGSYIYYKLWKKRVSPLQRARFIVKLPIIGYLFKLYYTYFFGNELGQLLNVGYSLQQVALTFQNQTKMPLLNDIGTALNVSLQNGQTFPASLESLHIFTNEFPAIILQGEVLHGLGIKTKLYAKRCLAQLYRELSKQTKVIQNILFLWVALTVITVYLILMLPMLTMIGGL</sequence>
<protein>
    <submittedName>
        <fullName evidence="9">Competence protein ComGB</fullName>
    </submittedName>
</protein>
<keyword evidence="10" id="KW-1185">Reference proteome</keyword>
<dbReference type="STRING" id="371602.SAMN04487984_0021"/>
<evidence type="ECO:0000313" key="9">
    <source>
        <dbReference type="EMBL" id="SMC30059.1"/>
    </source>
</evidence>
<dbReference type="PANTHER" id="PTHR30012:SF0">
    <property type="entry name" value="TYPE II SECRETION SYSTEM PROTEIN F-RELATED"/>
    <property type="match status" value="1"/>
</dbReference>
<keyword evidence="6 7" id="KW-0472">Membrane</keyword>
<dbReference type="InterPro" id="IPR047692">
    <property type="entry name" value="T4P_ComGB"/>
</dbReference>
<dbReference type="InterPro" id="IPR042094">
    <property type="entry name" value="T2SS_GspF_sf"/>
</dbReference>
<gene>
    <name evidence="9" type="ORF">SAMN04487984_0021</name>
</gene>
<dbReference type="EMBL" id="FWXK01000001">
    <property type="protein sequence ID" value="SMC30059.1"/>
    <property type="molecule type" value="Genomic_DNA"/>
</dbReference>
<evidence type="ECO:0000256" key="1">
    <source>
        <dbReference type="ARBA" id="ARBA00004651"/>
    </source>
</evidence>
<evidence type="ECO:0000313" key="10">
    <source>
        <dbReference type="Proteomes" id="UP000243884"/>
    </source>
</evidence>
<feature type="domain" description="Type II secretion system protein GspF" evidence="8">
    <location>
        <begin position="232"/>
        <end position="351"/>
    </location>
</feature>
<feature type="transmembrane region" description="Helical" evidence="7">
    <location>
        <begin position="170"/>
        <end position="195"/>
    </location>
</feature>
<dbReference type="GO" id="GO:0005886">
    <property type="term" value="C:plasma membrane"/>
    <property type="evidence" value="ECO:0007669"/>
    <property type="project" value="UniProtKB-SubCell"/>
</dbReference>
<dbReference type="PANTHER" id="PTHR30012">
    <property type="entry name" value="GENERAL SECRETION PATHWAY PROTEIN"/>
    <property type="match status" value="1"/>
</dbReference>
<evidence type="ECO:0000256" key="2">
    <source>
        <dbReference type="ARBA" id="ARBA00005745"/>
    </source>
</evidence>
<accession>A0A1W1Y1J7</accession>
<evidence type="ECO:0000256" key="3">
    <source>
        <dbReference type="ARBA" id="ARBA00022475"/>
    </source>
</evidence>
<keyword evidence="3" id="KW-1003">Cell membrane</keyword>
<dbReference type="Proteomes" id="UP000243884">
    <property type="component" value="Unassembled WGS sequence"/>
</dbReference>
<dbReference type="InterPro" id="IPR003004">
    <property type="entry name" value="GspF/PilC"/>
</dbReference>
<dbReference type="AlphaFoldDB" id="A0A1W1Y1J7"/>
<dbReference type="InterPro" id="IPR018076">
    <property type="entry name" value="T2SS_GspF_dom"/>
</dbReference>
<evidence type="ECO:0000256" key="5">
    <source>
        <dbReference type="ARBA" id="ARBA00022989"/>
    </source>
</evidence>
<reference evidence="10" key="1">
    <citation type="submission" date="2017-04" db="EMBL/GenBank/DDBJ databases">
        <authorList>
            <person name="Varghese N."/>
            <person name="Submissions S."/>
        </authorList>
    </citation>
    <scope>NUCLEOTIDE SEQUENCE [LARGE SCALE GENOMIC DNA]</scope>
    <source>
        <strain evidence="10">DSM 21500</strain>
    </source>
</reference>
<comment type="similarity">
    <text evidence="2">Belongs to the GSP F family.</text>
</comment>
<evidence type="ECO:0000256" key="7">
    <source>
        <dbReference type="SAM" id="Phobius"/>
    </source>
</evidence>
<dbReference type="NCBIfam" id="NF041012">
    <property type="entry name" value="T4P_ComGB"/>
    <property type="match status" value="1"/>
</dbReference>
<evidence type="ECO:0000256" key="4">
    <source>
        <dbReference type="ARBA" id="ARBA00022692"/>
    </source>
</evidence>
<feature type="transmembrane region" description="Helical" evidence="7">
    <location>
        <begin position="333"/>
        <end position="356"/>
    </location>
</feature>
<dbReference type="OrthoDB" id="2134211at2"/>
<comment type="subcellular location">
    <subcellularLocation>
        <location evidence="1">Cell membrane</location>
        <topology evidence="1">Multi-pass membrane protein</topology>
    </subcellularLocation>
</comment>
<proteinExistence type="inferred from homology"/>
<keyword evidence="5 7" id="KW-1133">Transmembrane helix</keyword>
<feature type="transmembrane region" description="Helical" evidence="7">
    <location>
        <begin position="126"/>
        <end position="150"/>
    </location>
</feature>
<keyword evidence="4 7" id="KW-0812">Transmembrane</keyword>